<feature type="compositionally biased region" description="Basic and acidic residues" evidence="1">
    <location>
        <begin position="768"/>
        <end position="777"/>
    </location>
</feature>
<accession>A0ABQ8FU50</accession>
<feature type="compositionally biased region" description="Low complexity" evidence="1">
    <location>
        <begin position="290"/>
        <end position="309"/>
    </location>
</feature>
<protein>
    <submittedName>
        <fullName evidence="2">Uncharacterized protein</fullName>
    </submittedName>
</protein>
<feature type="compositionally biased region" description="Low complexity" evidence="1">
    <location>
        <begin position="211"/>
        <end position="233"/>
    </location>
</feature>
<reference evidence="2 3" key="1">
    <citation type="journal article" date="2021" name="Nat. Commun.">
        <title>Genetic determinants of endophytism in the Arabidopsis root mycobiome.</title>
        <authorList>
            <person name="Mesny F."/>
            <person name="Miyauchi S."/>
            <person name="Thiergart T."/>
            <person name="Pickel B."/>
            <person name="Atanasova L."/>
            <person name="Karlsson M."/>
            <person name="Huettel B."/>
            <person name="Barry K.W."/>
            <person name="Haridas S."/>
            <person name="Chen C."/>
            <person name="Bauer D."/>
            <person name="Andreopoulos W."/>
            <person name="Pangilinan J."/>
            <person name="LaButti K."/>
            <person name="Riley R."/>
            <person name="Lipzen A."/>
            <person name="Clum A."/>
            <person name="Drula E."/>
            <person name="Henrissat B."/>
            <person name="Kohler A."/>
            <person name="Grigoriev I.V."/>
            <person name="Martin F.M."/>
            <person name="Hacquard S."/>
        </authorList>
    </citation>
    <scope>NUCLEOTIDE SEQUENCE [LARGE SCALE GENOMIC DNA]</scope>
    <source>
        <strain evidence="2 3">MPI-SDFR-AT-0080</strain>
    </source>
</reference>
<feature type="compositionally biased region" description="Pro residues" evidence="1">
    <location>
        <begin position="675"/>
        <end position="695"/>
    </location>
</feature>
<organism evidence="2 3">
    <name type="scientific">Macrophomina phaseolina</name>
    <dbReference type="NCBI Taxonomy" id="35725"/>
    <lineage>
        <taxon>Eukaryota</taxon>
        <taxon>Fungi</taxon>
        <taxon>Dikarya</taxon>
        <taxon>Ascomycota</taxon>
        <taxon>Pezizomycotina</taxon>
        <taxon>Dothideomycetes</taxon>
        <taxon>Dothideomycetes incertae sedis</taxon>
        <taxon>Botryosphaeriales</taxon>
        <taxon>Botryosphaeriaceae</taxon>
        <taxon>Macrophomina</taxon>
    </lineage>
</organism>
<evidence type="ECO:0000256" key="1">
    <source>
        <dbReference type="SAM" id="MobiDB-lite"/>
    </source>
</evidence>
<feature type="region of interest" description="Disordered" evidence="1">
    <location>
        <begin position="768"/>
        <end position="820"/>
    </location>
</feature>
<name>A0ABQ8FU50_9PEZI</name>
<keyword evidence="3" id="KW-1185">Reference proteome</keyword>
<proteinExistence type="predicted"/>
<feature type="compositionally biased region" description="Pro residues" evidence="1">
    <location>
        <begin position="401"/>
        <end position="414"/>
    </location>
</feature>
<evidence type="ECO:0000313" key="2">
    <source>
        <dbReference type="EMBL" id="KAH7027002.1"/>
    </source>
</evidence>
<feature type="region of interest" description="Disordered" evidence="1">
    <location>
        <begin position="202"/>
        <end position="318"/>
    </location>
</feature>
<feature type="region of interest" description="Disordered" evidence="1">
    <location>
        <begin position="666"/>
        <end position="705"/>
    </location>
</feature>
<feature type="compositionally biased region" description="Pro residues" evidence="1">
    <location>
        <begin position="510"/>
        <end position="523"/>
    </location>
</feature>
<feature type="compositionally biased region" description="Pro residues" evidence="1">
    <location>
        <begin position="375"/>
        <end position="393"/>
    </location>
</feature>
<sequence>MELHHRRLIGPYGRSIHHLAASFKTYCQGITGTGKPCAQPIARHRWAAGARLCVHHMAQDISLATAAEPQPRRHHRRRPPSPRPARSQQQPQPGADSASEGDDVAADRPGSHPLKVGSQPQAAAPIARTSTPFARRSPPPPPPPPSPPPTPPSPPPPPPPPPPPRRGAAIPCTVTNPPKQRLPPPTSSLPCAFIRLSRYCHQSRSTAKGCPPTLAASTAPTSSPPRSTTAASPRYGSAISPLTRSRDPDTAACKQPSRPLGQSPSRSAHPPGPAPPTTTSSPRQGVMPGAYPSLSEPASPPASSVANRPAIPPPVLGQSFGSAFSSIAAFSPLRSREEPSLHQAALFTEQIAKRFTADANAARGSDPLRSYPLTSPLPPPHSPTRPPDPPFPASPSISCPPWEPSLPASPPFPSRPWKNSPTAPVSPIPLASTPAATVDNRPSWSPPMREQLIDPGESSSGNRRIASKTSSWATVSPRAYWTGGTLSTGGAPPTVPPLPPPPAQLAGSSEPPPTLPARAPDPFPTWRKTAKRTEASRGVSHPGIQVATGDAFTRQDLLSPTISHSPQEASRMPLPAFSPFLHDGLLSGCPPAPAPTSPLRQQHHHHDAFQPFLATLPEHDDGPIAAASPATVIVTSSPALLHSPSPVRHVLSPAAAAPIIAPDEPHQRHDHITIPTPPPRPISPPSPPFPAPPPQQQCTAYTRAGHRCSRPAAAAAATTTAAAEAKREPPLCYQHQNSGGGSRARCEAYTRAGTRCSRAAVAVAEDGYHHDDGDGVGRRRLCRQHGGGGEEKEEHGDQDAAADAGQKHEEAGLEAGMGANEPQVVVGERLARDAQGRDFGQSALADAQVESVRWLSQQAITRARREG</sequence>
<feature type="region of interest" description="Disordered" evidence="1">
    <location>
        <begin position="64"/>
        <end position="190"/>
    </location>
</feature>
<evidence type="ECO:0000313" key="3">
    <source>
        <dbReference type="Proteomes" id="UP000774617"/>
    </source>
</evidence>
<gene>
    <name evidence="2" type="ORF">B0J12DRAFT_771129</name>
</gene>
<dbReference type="PRINTS" id="PR01217">
    <property type="entry name" value="PRICHEXTENSN"/>
</dbReference>
<dbReference type="Proteomes" id="UP000774617">
    <property type="component" value="Unassembled WGS sequence"/>
</dbReference>
<feature type="compositionally biased region" description="Pro residues" evidence="1">
    <location>
        <begin position="137"/>
        <end position="165"/>
    </location>
</feature>
<feature type="compositionally biased region" description="Pro residues" evidence="1">
    <location>
        <begin position="493"/>
        <end position="503"/>
    </location>
</feature>
<feature type="compositionally biased region" description="Polar residues" evidence="1">
    <location>
        <begin position="457"/>
        <end position="474"/>
    </location>
</feature>
<comment type="caution">
    <text evidence="2">The sequence shown here is derived from an EMBL/GenBank/DDBJ whole genome shotgun (WGS) entry which is preliminary data.</text>
</comment>
<dbReference type="EMBL" id="JAGTJR010000053">
    <property type="protein sequence ID" value="KAH7027002.1"/>
    <property type="molecule type" value="Genomic_DNA"/>
</dbReference>
<feature type="region of interest" description="Disordered" evidence="1">
    <location>
        <begin position="358"/>
        <end position="540"/>
    </location>
</feature>
<feature type="compositionally biased region" description="Basic and acidic residues" evidence="1">
    <location>
        <begin position="788"/>
        <end position="798"/>
    </location>
</feature>
<feature type="compositionally biased region" description="Low complexity" evidence="1">
    <location>
        <begin position="84"/>
        <end position="93"/>
    </location>
</feature>
<feature type="region of interest" description="Disordered" evidence="1">
    <location>
        <begin position="719"/>
        <end position="744"/>
    </location>
</feature>